<keyword evidence="1" id="KW-0812">Transmembrane</keyword>
<reference evidence="2" key="1">
    <citation type="submission" date="2014-02" db="EMBL/GenBank/DDBJ databases">
        <title>The Genome Sequence of Trichophyton rubrum (morphotype fischeri) CBS 288.86.</title>
        <authorList>
            <consortium name="The Broad Institute Genomics Platform"/>
            <person name="Cuomo C.A."/>
            <person name="White T.C."/>
            <person name="Graser Y."/>
            <person name="Martinez-Rossi N."/>
            <person name="Heitman J."/>
            <person name="Young S.K."/>
            <person name="Zeng Q."/>
            <person name="Gargeya S."/>
            <person name="Abouelleil A."/>
            <person name="Alvarado L."/>
            <person name="Chapman S.B."/>
            <person name="Gainer-Dewar J."/>
            <person name="Goldberg J."/>
            <person name="Griggs A."/>
            <person name="Gujja S."/>
            <person name="Hansen M."/>
            <person name="Howarth C."/>
            <person name="Imamovic A."/>
            <person name="Larimer J."/>
            <person name="Martinez D."/>
            <person name="Murphy C."/>
            <person name="Pearson M.D."/>
            <person name="Persinoti G."/>
            <person name="Poon T."/>
            <person name="Priest M."/>
            <person name="Roberts A.D."/>
            <person name="Saif S."/>
            <person name="Shea T.D."/>
            <person name="Sykes S.N."/>
            <person name="Wortman J."/>
            <person name="Nusbaum C."/>
            <person name="Birren B."/>
        </authorList>
    </citation>
    <scope>NUCLEOTIDE SEQUENCE [LARGE SCALE GENOMIC DNA]</scope>
    <source>
        <strain evidence="2">CBS 288.86</strain>
    </source>
</reference>
<proteinExistence type="predicted"/>
<accession>A0A022VQ00</accession>
<sequence length="199" mass="23025">MESIGLHPDIDKQSFSLHMYPALTATQSARLPHAWTKRSVYITLFMESSLCIYTARLLRMYRDIIREPDIYHKEGYTCSSFRERDLSPGCCPSHLSTPALPQHLDGCSFLLRLSGPTRPPPGERRERYARMSTLSSLHRPFFFYLRFFFFLASLLFFLFAFRLCIFASFSAENCLPAFLYFFFCTLSALCLLFCLPVGS</sequence>
<feature type="non-terminal residue" evidence="2">
    <location>
        <position position="199"/>
    </location>
</feature>
<dbReference type="AlphaFoldDB" id="A0A022VQ00"/>
<protein>
    <submittedName>
        <fullName evidence="2">Uncharacterized protein</fullName>
    </submittedName>
</protein>
<evidence type="ECO:0000313" key="2">
    <source>
        <dbReference type="EMBL" id="EZF48125.1"/>
    </source>
</evidence>
<organism evidence="2">
    <name type="scientific">Trichophyton rubrum CBS 288.86</name>
    <dbReference type="NCBI Taxonomy" id="1215330"/>
    <lineage>
        <taxon>Eukaryota</taxon>
        <taxon>Fungi</taxon>
        <taxon>Dikarya</taxon>
        <taxon>Ascomycota</taxon>
        <taxon>Pezizomycotina</taxon>
        <taxon>Eurotiomycetes</taxon>
        <taxon>Eurotiomycetidae</taxon>
        <taxon>Onygenales</taxon>
        <taxon>Arthrodermataceae</taxon>
        <taxon>Trichophyton</taxon>
    </lineage>
</organism>
<keyword evidence="1" id="KW-0472">Membrane</keyword>
<keyword evidence="1" id="KW-1133">Transmembrane helix</keyword>
<evidence type="ECO:0000256" key="1">
    <source>
        <dbReference type="SAM" id="Phobius"/>
    </source>
</evidence>
<gene>
    <name evidence="2" type="ORF">H103_08152</name>
</gene>
<feature type="transmembrane region" description="Helical" evidence="1">
    <location>
        <begin position="141"/>
        <end position="171"/>
    </location>
</feature>
<dbReference type="HOGENOM" id="CLU_1375210_0_0_1"/>
<feature type="transmembrane region" description="Helical" evidence="1">
    <location>
        <begin position="177"/>
        <end position="198"/>
    </location>
</feature>
<name>A0A022VQ00_TRIRU</name>
<dbReference type="EMBL" id="KK207934">
    <property type="protein sequence ID" value="EZF48125.1"/>
    <property type="molecule type" value="Genomic_DNA"/>
</dbReference>
<dbReference type="Proteomes" id="UP000023758">
    <property type="component" value="Unassembled WGS sequence"/>
</dbReference>